<evidence type="ECO:0000313" key="2">
    <source>
        <dbReference type="Proteomes" id="UP000595140"/>
    </source>
</evidence>
<reference evidence="1 2" key="1">
    <citation type="submission" date="2018-04" db="EMBL/GenBank/DDBJ databases">
        <authorList>
            <person name="Vogel A."/>
        </authorList>
    </citation>
    <scope>NUCLEOTIDE SEQUENCE [LARGE SCALE GENOMIC DNA]</scope>
</reference>
<sequence>MNRGQHEHSFRVSKICHDDTIKKKYLESIHAKNSKAAVNSAIPVYSVEEDFLNNTLAKTIESLKDCTEDGEYAVYGTIKGVDGGADWFIPTCRCGSEVIPRNDFYYYSDCKKHVVNVIPRYRIKARVSDAADSATFVIFESVGCLLLHKSCSEMLKFCEGVPGGCEQPDVFKQMLLEKAFIFKVEVKTANLNDFEPSYNVNDICFNDQIIAKFMEMHSSFFSPQTDKTIEYSTDGKTNTEVISVGNASSCVKNLIVDFVESQDSHLTQPRDDVINLIPMKRMQEELYNVGDGDDSVNKMRSVKIEKN</sequence>
<dbReference type="InterPro" id="IPR012340">
    <property type="entry name" value="NA-bd_OB-fold"/>
</dbReference>
<dbReference type="EMBL" id="OOIL02003021">
    <property type="protein sequence ID" value="VFQ85748.1"/>
    <property type="molecule type" value="Genomic_DNA"/>
</dbReference>
<dbReference type="InterPro" id="IPR047192">
    <property type="entry name" value="Euk_RPA1_DBD_C"/>
</dbReference>
<dbReference type="AlphaFoldDB" id="A0A484MCA2"/>
<protein>
    <recommendedName>
        <fullName evidence="3">Replication factor A C-terminal domain-containing protein</fullName>
    </recommendedName>
</protein>
<organism evidence="1 2">
    <name type="scientific">Cuscuta campestris</name>
    <dbReference type="NCBI Taxonomy" id="132261"/>
    <lineage>
        <taxon>Eukaryota</taxon>
        <taxon>Viridiplantae</taxon>
        <taxon>Streptophyta</taxon>
        <taxon>Embryophyta</taxon>
        <taxon>Tracheophyta</taxon>
        <taxon>Spermatophyta</taxon>
        <taxon>Magnoliopsida</taxon>
        <taxon>eudicotyledons</taxon>
        <taxon>Gunneridae</taxon>
        <taxon>Pentapetalae</taxon>
        <taxon>asterids</taxon>
        <taxon>lamiids</taxon>
        <taxon>Solanales</taxon>
        <taxon>Convolvulaceae</taxon>
        <taxon>Cuscuteae</taxon>
        <taxon>Cuscuta</taxon>
        <taxon>Cuscuta subgen. Grammica</taxon>
        <taxon>Cuscuta sect. Cleistogrammica</taxon>
    </lineage>
</organism>
<dbReference type="SUPFAM" id="SSF50249">
    <property type="entry name" value="Nucleic acid-binding proteins"/>
    <property type="match status" value="1"/>
</dbReference>
<dbReference type="Proteomes" id="UP000595140">
    <property type="component" value="Unassembled WGS sequence"/>
</dbReference>
<evidence type="ECO:0008006" key="3">
    <source>
        <dbReference type="Google" id="ProtNLM"/>
    </source>
</evidence>
<dbReference type="OrthoDB" id="1435884at2759"/>
<proteinExistence type="predicted"/>
<name>A0A484MCA2_9ASTE</name>
<accession>A0A484MCA2</accession>
<keyword evidence="2" id="KW-1185">Reference proteome</keyword>
<gene>
    <name evidence="1" type="ORF">CCAM_LOCUS27524</name>
</gene>
<dbReference type="Gene3D" id="2.40.50.140">
    <property type="entry name" value="Nucleic acid-binding proteins"/>
    <property type="match status" value="1"/>
</dbReference>
<dbReference type="CDD" id="cd04476">
    <property type="entry name" value="RPA1_DBD_C"/>
    <property type="match status" value="1"/>
</dbReference>
<evidence type="ECO:0000313" key="1">
    <source>
        <dbReference type="EMBL" id="VFQ85748.1"/>
    </source>
</evidence>